<reference evidence="4 5" key="1">
    <citation type="journal article" date="2017" name="Nat. Commun.">
        <title>Genome assembly with in vitro proximity ligation data and whole-genome triplication in lettuce.</title>
        <authorList>
            <person name="Reyes-Chin-Wo S."/>
            <person name="Wang Z."/>
            <person name="Yang X."/>
            <person name="Kozik A."/>
            <person name="Arikit S."/>
            <person name="Song C."/>
            <person name="Xia L."/>
            <person name="Froenicke L."/>
            <person name="Lavelle D.O."/>
            <person name="Truco M.J."/>
            <person name="Xia R."/>
            <person name="Zhu S."/>
            <person name="Xu C."/>
            <person name="Xu H."/>
            <person name="Xu X."/>
            <person name="Cox K."/>
            <person name="Korf I."/>
            <person name="Meyers B.C."/>
            <person name="Michelmore R.W."/>
        </authorList>
    </citation>
    <scope>NUCLEOTIDE SEQUENCE [LARGE SCALE GENOMIC DNA]</scope>
    <source>
        <strain evidence="5">cv. Salinas</strain>
        <tissue evidence="4">Seedlings</tissue>
    </source>
</reference>
<accession>A0A9R1XF20</accession>
<gene>
    <name evidence="4" type="ORF">LSAT_V11C400171380</name>
</gene>
<sequence>MARCHAELDSNSCQIPWRLKASDLDDDKLHYDIKSAEKHTALHSNLSEHTSDFDGESMLFLQRFFRTRVKPIVSTGPLKLDLALGIRGLPKALVRVLSICFVSDLTE</sequence>
<dbReference type="InterPro" id="IPR013765">
    <property type="entry name" value="DNA_recomb/repair_RecA"/>
</dbReference>
<protein>
    <submittedName>
        <fullName evidence="4">Uncharacterized protein</fullName>
    </submittedName>
</protein>
<dbReference type="GO" id="GO:0005524">
    <property type="term" value="F:ATP binding"/>
    <property type="evidence" value="ECO:0007669"/>
    <property type="project" value="UniProtKB-KW"/>
</dbReference>
<proteinExistence type="predicted"/>
<evidence type="ECO:0000256" key="3">
    <source>
        <dbReference type="ARBA" id="ARBA00023172"/>
    </source>
</evidence>
<keyword evidence="1" id="KW-0547">Nucleotide-binding</keyword>
<evidence type="ECO:0000256" key="2">
    <source>
        <dbReference type="ARBA" id="ARBA00022840"/>
    </source>
</evidence>
<organism evidence="4 5">
    <name type="scientific">Lactuca sativa</name>
    <name type="common">Garden lettuce</name>
    <dbReference type="NCBI Taxonomy" id="4236"/>
    <lineage>
        <taxon>Eukaryota</taxon>
        <taxon>Viridiplantae</taxon>
        <taxon>Streptophyta</taxon>
        <taxon>Embryophyta</taxon>
        <taxon>Tracheophyta</taxon>
        <taxon>Spermatophyta</taxon>
        <taxon>Magnoliopsida</taxon>
        <taxon>eudicotyledons</taxon>
        <taxon>Gunneridae</taxon>
        <taxon>Pentapetalae</taxon>
        <taxon>asterids</taxon>
        <taxon>campanulids</taxon>
        <taxon>Asterales</taxon>
        <taxon>Asteraceae</taxon>
        <taxon>Cichorioideae</taxon>
        <taxon>Cichorieae</taxon>
        <taxon>Lactucinae</taxon>
        <taxon>Lactuca</taxon>
    </lineage>
</organism>
<dbReference type="AlphaFoldDB" id="A0A9R1XF20"/>
<dbReference type="GO" id="GO:0006281">
    <property type="term" value="P:DNA repair"/>
    <property type="evidence" value="ECO:0007669"/>
    <property type="project" value="InterPro"/>
</dbReference>
<evidence type="ECO:0000256" key="1">
    <source>
        <dbReference type="ARBA" id="ARBA00022741"/>
    </source>
</evidence>
<evidence type="ECO:0000313" key="4">
    <source>
        <dbReference type="EMBL" id="KAJ0210144.1"/>
    </source>
</evidence>
<dbReference type="Proteomes" id="UP000235145">
    <property type="component" value="Unassembled WGS sequence"/>
</dbReference>
<dbReference type="PANTHER" id="PTHR45900:SF4">
    <property type="entry name" value="DNA REPAIR PROTEIN RECA HOMOLOG 2, MITOCHONDRIAL"/>
    <property type="match status" value="1"/>
</dbReference>
<comment type="caution">
    <text evidence="4">The sequence shown here is derived from an EMBL/GenBank/DDBJ whole genome shotgun (WGS) entry which is preliminary data.</text>
</comment>
<dbReference type="GO" id="GO:0006310">
    <property type="term" value="P:DNA recombination"/>
    <property type="evidence" value="ECO:0007669"/>
    <property type="project" value="UniProtKB-KW"/>
</dbReference>
<dbReference type="EMBL" id="NBSK02000004">
    <property type="protein sequence ID" value="KAJ0210144.1"/>
    <property type="molecule type" value="Genomic_DNA"/>
</dbReference>
<dbReference type="PANTHER" id="PTHR45900">
    <property type="entry name" value="RECA"/>
    <property type="match status" value="1"/>
</dbReference>
<evidence type="ECO:0000313" key="5">
    <source>
        <dbReference type="Proteomes" id="UP000235145"/>
    </source>
</evidence>
<dbReference type="GO" id="GO:0003697">
    <property type="term" value="F:single-stranded DNA binding"/>
    <property type="evidence" value="ECO:0007669"/>
    <property type="project" value="InterPro"/>
</dbReference>
<keyword evidence="2" id="KW-0067">ATP-binding</keyword>
<keyword evidence="3" id="KW-0233">DNA recombination</keyword>
<name>A0A9R1XF20_LACSA</name>
<keyword evidence="5" id="KW-1185">Reference proteome</keyword>